<organism evidence="1 2">
    <name type="scientific">Pandoraea faecigallinarum</name>
    <dbReference type="NCBI Taxonomy" id="656179"/>
    <lineage>
        <taxon>Bacteria</taxon>
        <taxon>Pseudomonadati</taxon>
        <taxon>Pseudomonadota</taxon>
        <taxon>Betaproteobacteria</taxon>
        <taxon>Burkholderiales</taxon>
        <taxon>Burkholderiaceae</taxon>
        <taxon>Pandoraea</taxon>
    </lineage>
</organism>
<dbReference type="Pfam" id="PF07102">
    <property type="entry name" value="YbcO"/>
    <property type="match status" value="1"/>
</dbReference>
<proteinExistence type="predicted"/>
<evidence type="ECO:0000313" key="2">
    <source>
        <dbReference type="Proteomes" id="UP000035651"/>
    </source>
</evidence>
<reference evidence="1" key="1">
    <citation type="submission" date="2016-06" db="EMBL/GenBank/DDBJ databases">
        <title>Complete Genome Sequence of Pandoraea faecigallinarum DSM-23572.</title>
        <authorList>
            <person name="Yong D."/>
            <person name="Ee R."/>
            <person name="Lim Y.-L."/>
            <person name="Yin W.-F."/>
            <person name="Chan K.-G."/>
        </authorList>
    </citation>
    <scope>NUCLEOTIDE SEQUENCE</scope>
    <source>
        <strain evidence="1">DSM 23572</strain>
    </source>
</reference>
<dbReference type="OrthoDB" id="8594085at2"/>
<evidence type="ECO:0008006" key="3">
    <source>
        <dbReference type="Google" id="ProtNLM"/>
    </source>
</evidence>
<dbReference type="InterPro" id="IPR010774">
    <property type="entry name" value="YbcO"/>
</dbReference>
<evidence type="ECO:0000313" key="1">
    <source>
        <dbReference type="EMBL" id="AKM32462.2"/>
    </source>
</evidence>
<keyword evidence="2" id="KW-1185">Reference proteome</keyword>
<protein>
    <recommendedName>
        <fullName evidence="3">DUF1364 family protein</fullName>
    </recommendedName>
</protein>
<sequence>MMRRTPLRRSGFKRKVGCAFSPFSGSAVLRGSTFKRKAKKKRAGHDKRMLAACRGEQCYLRVPGICIPASDTVVPCHSNEQQHGKGMGIKARDEFTVPGCLACHVWLDQGSAPRAERFSVWRAAYREWEPKRAAKLSIEVA</sequence>
<dbReference type="RefSeq" id="WP_053059379.1">
    <property type="nucleotide sequence ID" value="NZ_CP011807.3"/>
</dbReference>
<accession>A0A0H3WXM8</accession>
<dbReference type="Proteomes" id="UP000035651">
    <property type="component" value="Chromosome"/>
</dbReference>
<gene>
    <name evidence="1" type="ORF">AB870_02730</name>
</gene>
<dbReference type="Gene3D" id="3.30.50.20">
    <property type="entry name" value="prophage-derive protein ybcO"/>
    <property type="match status" value="1"/>
</dbReference>
<dbReference type="STRING" id="656179.AB870_02730"/>
<name>A0A0H3WXM8_9BURK</name>
<dbReference type="KEGG" id="pfg:AB870_02730"/>
<dbReference type="EMBL" id="CP011807">
    <property type="protein sequence ID" value="AKM32462.2"/>
    <property type="molecule type" value="Genomic_DNA"/>
</dbReference>
<dbReference type="AlphaFoldDB" id="A0A0H3WXM8"/>